<dbReference type="InterPro" id="IPR002938">
    <property type="entry name" value="FAD-bd"/>
</dbReference>
<dbReference type="InterPro" id="IPR036188">
    <property type="entry name" value="FAD/NAD-bd_sf"/>
</dbReference>
<evidence type="ECO:0000313" key="7">
    <source>
        <dbReference type="EMBL" id="KAL2839752.1"/>
    </source>
</evidence>
<name>A0ABR4JI69_9EURO</name>
<feature type="domain" description="FAD-binding" evidence="6">
    <location>
        <begin position="16"/>
        <end position="347"/>
    </location>
</feature>
<gene>
    <name evidence="7" type="ORF">BJY01DRAFT_237004</name>
</gene>
<dbReference type="PANTHER" id="PTHR13789">
    <property type="entry name" value="MONOOXYGENASE"/>
    <property type="match status" value="1"/>
</dbReference>
<accession>A0ABR4JI69</accession>
<evidence type="ECO:0000313" key="8">
    <source>
        <dbReference type="Proteomes" id="UP001610446"/>
    </source>
</evidence>
<protein>
    <recommendedName>
        <fullName evidence="6">FAD-binding domain-containing protein</fullName>
    </recommendedName>
</protein>
<proteinExistence type="inferred from homology"/>
<dbReference type="InterPro" id="IPR050493">
    <property type="entry name" value="FAD-dep_Monooxygenase_BioMet"/>
</dbReference>
<keyword evidence="8" id="KW-1185">Reference proteome</keyword>
<organism evidence="7 8">
    <name type="scientific">Aspergillus pseudoustus</name>
    <dbReference type="NCBI Taxonomy" id="1810923"/>
    <lineage>
        <taxon>Eukaryota</taxon>
        <taxon>Fungi</taxon>
        <taxon>Dikarya</taxon>
        <taxon>Ascomycota</taxon>
        <taxon>Pezizomycotina</taxon>
        <taxon>Eurotiomycetes</taxon>
        <taxon>Eurotiomycetidae</taxon>
        <taxon>Eurotiales</taxon>
        <taxon>Aspergillaceae</taxon>
        <taxon>Aspergillus</taxon>
        <taxon>Aspergillus subgen. Nidulantes</taxon>
    </lineage>
</organism>
<evidence type="ECO:0000256" key="4">
    <source>
        <dbReference type="ARBA" id="ARBA00023002"/>
    </source>
</evidence>
<keyword evidence="5" id="KW-0503">Monooxygenase</keyword>
<dbReference type="Pfam" id="PF01494">
    <property type="entry name" value="FAD_binding_3"/>
    <property type="match status" value="1"/>
</dbReference>
<dbReference type="Gene3D" id="3.50.50.60">
    <property type="entry name" value="FAD/NAD(P)-binding domain"/>
    <property type="match status" value="1"/>
</dbReference>
<evidence type="ECO:0000256" key="1">
    <source>
        <dbReference type="ARBA" id="ARBA00007992"/>
    </source>
</evidence>
<keyword evidence="3" id="KW-0274">FAD</keyword>
<dbReference type="EMBL" id="JBFXLU010000129">
    <property type="protein sequence ID" value="KAL2839752.1"/>
    <property type="molecule type" value="Genomic_DNA"/>
</dbReference>
<dbReference type="PRINTS" id="PR00420">
    <property type="entry name" value="RNGMNOXGNASE"/>
</dbReference>
<comment type="caution">
    <text evidence="7">The sequence shown here is derived from an EMBL/GenBank/DDBJ whole genome shotgun (WGS) entry which is preliminary data.</text>
</comment>
<comment type="similarity">
    <text evidence="1">Belongs to the paxM FAD-dependent monooxygenase family.</text>
</comment>
<reference evidence="7 8" key="1">
    <citation type="submission" date="2024-07" db="EMBL/GenBank/DDBJ databases">
        <title>Section-level genome sequencing and comparative genomics of Aspergillus sections Usti and Cavernicolus.</title>
        <authorList>
            <consortium name="Lawrence Berkeley National Laboratory"/>
            <person name="Nybo J.L."/>
            <person name="Vesth T.C."/>
            <person name="Theobald S."/>
            <person name="Frisvad J.C."/>
            <person name="Larsen T.O."/>
            <person name="Kjaerboelling I."/>
            <person name="Rothschild-Mancinelli K."/>
            <person name="Lyhne E.K."/>
            <person name="Kogle M.E."/>
            <person name="Barry K."/>
            <person name="Clum A."/>
            <person name="Na H."/>
            <person name="Ledsgaard L."/>
            <person name="Lin J."/>
            <person name="Lipzen A."/>
            <person name="Kuo A."/>
            <person name="Riley R."/>
            <person name="Mondo S."/>
            <person name="Labutti K."/>
            <person name="Haridas S."/>
            <person name="Pangalinan J."/>
            <person name="Salamov A.A."/>
            <person name="Simmons B.A."/>
            <person name="Magnuson J.K."/>
            <person name="Chen J."/>
            <person name="Drula E."/>
            <person name="Henrissat B."/>
            <person name="Wiebenga A."/>
            <person name="Lubbers R.J."/>
            <person name="Gomes A.C."/>
            <person name="Makela M.R."/>
            <person name="Stajich J."/>
            <person name="Grigoriev I.V."/>
            <person name="Mortensen U.H."/>
            <person name="De Vries R.P."/>
            <person name="Baker S.E."/>
            <person name="Andersen M.R."/>
        </authorList>
    </citation>
    <scope>NUCLEOTIDE SEQUENCE [LARGE SCALE GENOMIC DNA]</scope>
    <source>
        <strain evidence="7 8">CBS 123904</strain>
    </source>
</reference>
<keyword evidence="2" id="KW-0285">Flavoprotein</keyword>
<dbReference type="Proteomes" id="UP001610446">
    <property type="component" value="Unassembled WGS sequence"/>
</dbReference>
<dbReference type="SUPFAM" id="SSF51905">
    <property type="entry name" value="FAD/NAD(P)-binding domain"/>
    <property type="match status" value="1"/>
</dbReference>
<dbReference type="PANTHER" id="PTHR13789:SF236">
    <property type="entry name" value="MONOOXYGENASE, PUTATIVE (AFU_ORTHOLOGUE AFUA_6G12060)-RELATED"/>
    <property type="match status" value="1"/>
</dbReference>
<keyword evidence="4" id="KW-0560">Oxidoreductase</keyword>
<evidence type="ECO:0000256" key="5">
    <source>
        <dbReference type="ARBA" id="ARBA00023033"/>
    </source>
</evidence>
<evidence type="ECO:0000256" key="2">
    <source>
        <dbReference type="ARBA" id="ARBA00022630"/>
    </source>
</evidence>
<evidence type="ECO:0000259" key="6">
    <source>
        <dbReference type="Pfam" id="PF01494"/>
    </source>
</evidence>
<evidence type="ECO:0000256" key="3">
    <source>
        <dbReference type="ARBA" id="ARBA00022827"/>
    </source>
</evidence>
<sequence>MTIPAAVAPPNPSGITVIIIGLGIGGLTAALSCHLQGHHVIGFEKLENLEPYGDGLILTPNGHEVLRDLDDTGMIGEWVKKWSYNCTDCKVYNTSGVHVGQHPIPDTDKGLSLVPRGGLVQALYTTAKRLGLDLRLGVKVTEFHEDNAHASVVVDGVETTGDCIVFADGANSRARTVVSTTNTKPYYSGFSTYRGKADGTALISDPRCHWLLNKDSTNDCATAFAGPNMYVLLATCGKGRASFCLGITQLVDNFWTTPVDKEEMLSQIDYWKCIDQIRPVVDKMSKDQFILCPLLRAGVLESWVSPTGRIALIGDAAHPFFPTSAQGATQAIEDAATIAITLQRAGKSNIKLGLKAMEELRKHRATFIQRNAWRVNDAWFDTPAEERIGKKAAPAIGVIDWIAQHCCRAYAAEEFERVSLSIETGQPYIPTNIPPERKGHTFSTSLLRC</sequence>